<evidence type="ECO:0000313" key="1">
    <source>
        <dbReference type="EMBL" id="GEC74145.1"/>
    </source>
</evidence>
<dbReference type="EMBL" id="BJNQ01000001">
    <property type="protein sequence ID" value="GEC74145.1"/>
    <property type="molecule type" value="Genomic_DNA"/>
</dbReference>
<comment type="caution">
    <text evidence="1">The sequence shown here is derived from an EMBL/GenBank/DDBJ whole genome shotgun (WGS) entry which is preliminary data.</text>
</comment>
<evidence type="ECO:0008006" key="3">
    <source>
        <dbReference type="Google" id="ProtNLM"/>
    </source>
</evidence>
<reference evidence="1 2" key="1">
    <citation type="submission" date="2019-06" db="EMBL/GenBank/DDBJ databases">
        <title>Whole genome shotgun sequence of Microbacterium liquefaciens NBRC 15037.</title>
        <authorList>
            <person name="Hosoyama A."/>
            <person name="Uohara A."/>
            <person name="Ohji S."/>
            <person name="Ichikawa N."/>
        </authorList>
    </citation>
    <scope>NUCLEOTIDE SEQUENCE [LARGE SCALE GENOMIC DNA]</scope>
    <source>
        <strain evidence="1 2">NBRC 15037</strain>
    </source>
</reference>
<dbReference type="AlphaFoldDB" id="A0A4Y4B0R4"/>
<dbReference type="InterPro" id="IPR036812">
    <property type="entry name" value="NAD(P)_OxRdtase_dom_sf"/>
</dbReference>
<evidence type="ECO:0000313" key="2">
    <source>
        <dbReference type="Proteomes" id="UP000317410"/>
    </source>
</evidence>
<sequence length="55" mass="5836">MPIPGTRRTVRTAENAGSTAVALSADEIADLSTLATRVGVSGDRYNPQQMAFVDR</sequence>
<gene>
    <name evidence="1" type="ORF">MLI01_02900</name>
</gene>
<protein>
    <recommendedName>
        <fullName evidence="3">Aldo/keto reductase</fullName>
    </recommendedName>
</protein>
<name>A0A4Y4B0R4_MICMQ</name>
<proteinExistence type="predicted"/>
<dbReference type="Proteomes" id="UP000317410">
    <property type="component" value="Unassembled WGS sequence"/>
</dbReference>
<accession>A0A4Y4B0R4</accession>
<dbReference type="SUPFAM" id="SSF51430">
    <property type="entry name" value="NAD(P)-linked oxidoreductase"/>
    <property type="match status" value="1"/>
</dbReference>
<organism evidence="1 2">
    <name type="scientific">Microbacterium maritypicum</name>
    <name type="common">Microbacterium liquefaciens</name>
    <dbReference type="NCBI Taxonomy" id="33918"/>
    <lineage>
        <taxon>Bacteria</taxon>
        <taxon>Bacillati</taxon>
        <taxon>Actinomycetota</taxon>
        <taxon>Actinomycetes</taxon>
        <taxon>Micrococcales</taxon>
        <taxon>Microbacteriaceae</taxon>
        <taxon>Microbacterium</taxon>
    </lineage>
</organism>